<name>A0A0H3AYN5_RICRS</name>
<gene>
    <name evidence="2" type="ordered locus">A1G_04765</name>
</gene>
<organism evidence="2 3">
    <name type="scientific">Rickettsia rickettsii (strain Sheila Smith)</name>
    <dbReference type="NCBI Taxonomy" id="392021"/>
    <lineage>
        <taxon>Bacteria</taxon>
        <taxon>Pseudomonadati</taxon>
        <taxon>Pseudomonadota</taxon>
        <taxon>Alphaproteobacteria</taxon>
        <taxon>Rickettsiales</taxon>
        <taxon>Rickettsiaceae</taxon>
        <taxon>Rickettsieae</taxon>
        <taxon>Rickettsia</taxon>
        <taxon>spotted fever group</taxon>
    </lineage>
</organism>
<dbReference type="AlphaFoldDB" id="A0A0H3AYN5"/>
<reference evidence="3" key="1">
    <citation type="submission" date="2007-09" db="EMBL/GenBank/DDBJ databases">
        <title>Complete genome sequence of Rickettsia rickettsii.</title>
        <authorList>
            <person name="Madan A."/>
            <person name="Fahey J."/>
            <person name="Helton E."/>
            <person name="Ketteman M."/>
            <person name="Madan A."/>
            <person name="Rodrigues S."/>
            <person name="Sanchez A."/>
            <person name="Dasch G."/>
            <person name="Eremeeva M."/>
        </authorList>
    </citation>
    <scope>NUCLEOTIDE SEQUENCE [LARGE SCALE GENOMIC DNA]</scope>
    <source>
        <strain evidence="3">Sheila Smith</strain>
    </source>
</reference>
<dbReference type="Proteomes" id="UP000006832">
    <property type="component" value="Chromosome"/>
</dbReference>
<evidence type="ECO:0000256" key="1">
    <source>
        <dbReference type="SAM" id="MobiDB-lite"/>
    </source>
</evidence>
<evidence type="ECO:0000313" key="3">
    <source>
        <dbReference type="Proteomes" id="UP000006832"/>
    </source>
</evidence>
<proteinExistence type="predicted"/>
<accession>A0A0H3AYN5</accession>
<dbReference type="HOGENOM" id="CLU_3428327_0_0_5"/>
<dbReference type="KEGG" id="rri:A1G_04765"/>
<dbReference type="EMBL" id="CP000848">
    <property type="protein sequence ID" value="ABV76453.1"/>
    <property type="molecule type" value="Genomic_DNA"/>
</dbReference>
<feature type="region of interest" description="Disordered" evidence="1">
    <location>
        <begin position="1"/>
        <end position="20"/>
    </location>
</feature>
<evidence type="ECO:0000313" key="2">
    <source>
        <dbReference type="EMBL" id="ABV76453.1"/>
    </source>
</evidence>
<sequence>MVANENPEELGLELAGEVHE</sequence>
<feature type="compositionally biased region" description="Acidic residues" evidence="1">
    <location>
        <begin position="1"/>
        <end position="11"/>
    </location>
</feature>
<protein>
    <submittedName>
        <fullName evidence="2">Uncharacterized protein</fullName>
    </submittedName>
</protein>